<dbReference type="GeneID" id="54480891"/>
<dbReference type="EMBL" id="ML996584">
    <property type="protein sequence ID" value="KAF2753365.1"/>
    <property type="molecule type" value="Genomic_DNA"/>
</dbReference>
<feature type="region of interest" description="Disordered" evidence="1">
    <location>
        <begin position="1"/>
        <end position="23"/>
    </location>
</feature>
<feature type="compositionally biased region" description="Basic and acidic residues" evidence="1">
    <location>
        <begin position="120"/>
        <end position="143"/>
    </location>
</feature>
<name>A0A6A6VT90_9PEZI</name>
<gene>
    <name evidence="2" type="ORF">EJ05DRAFT_212844</name>
</gene>
<dbReference type="Pfam" id="PF07956">
    <property type="entry name" value="DUF1690"/>
    <property type="match status" value="1"/>
</dbReference>
<feature type="region of interest" description="Disordered" evidence="1">
    <location>
        <begin position="62"/>
        <end position="143"/>
    </location>
</feature>
<evidence type="ECO:0000256" key="1">
    <source>
        <dbReference type="SAM" id="MobiDB-lite"/>
    </source>
</evidence>
<dbReference type="OrthoDB" id="5544375at2759"/>
<protein>
    <submittedName>
        <fullName evidence="2">DUF1690-domain-containing protein</fullName>
    </submittedName>
</protein>
<evidence type="ECO:0000313" key="2">
    <source>
        <dbReference type="EMBL" id="KAF2753365.1"/>
    </source>
</evidence>
<dbReference type="RefSeq" id="XP_033595816.1">
    <property type="nucleotide sequence ID" value="XM_033739837.1"/>
</dbReference>
<sequence length="187" mass="20979">MGQTGSKESPAANQHVFKAEGPVSFSNELMQSLQSSSQSDTTRAKQIELHIQNRVAAELEKLQSQASSALKSAQESISKEEPSADSSSSLTEKLSDAVTSKSTLDEKERQKNMSSNTVSKEIDQLRKTLDARKKLEKPDEAVEKTKESLVHCLRVNDRRPLDCWQEVEAFKKEVGRLERDFVERTVR</sequence>
<proteinExistence type="predicted"/>
<dbReference type="Proteomes" id="UP000799437">
    <property type="component" value="Unassembled WGS sequence"/>
</dbReference>
<dbReference type="AlphaFoldDB" id="A0A6A6VT90"/>
<accession>A0A6A6VT90</accession>
<organism evidence="2 3">
    <name type="scientific">Pseudovirgaria hyperparasitica</name>
    <dbReference type="NCBI Taxonomy" id="470096"/>
    <lineage>
        <taxon>Eukaryota</taxon>
        <taxon>Fungi</taxon>
        <taxon>Dikarya</taxon>
        <taxon>Ascomycota</taxon>
        <taxon>Pezizomycotina</taxon>
        <taxon>Dothideomycetes</taxon>
        <taxon>Dothideomycetes incertae sedis</taxon>
        <taxon>Acrospermales</taxon>
        <taxon>Acrospermaceae</taxon>
        <taxon>Pseudovirgaria</taxon>
    </lineage>
</organism>
<dbReference type="InterPro" id="IPR012471">
    <property type="entry name" value="DUF1690"/>
</dbReference>
<feature type="compositionally biased region" description="Low complexity" evidence="1">
    <location>
        <begin position="62"/>
        <end position="76"/>
    </location>
</feature>
<evidence type="ECO:0000313" key="3">
    <source>
        <dbReference type="Proteomes" id="UP000799437"/>
    </source>
</evidence>
<keyword evidence="3" id="KW-1185">Reference proteome</keyword>
<reference evidence="2" key="1">
    <citation type="journal article" date="2020" name="Stud. Mycol.">
        <title>101 Dothideomycetes genomes: a test case for predicting lifestyles and emergence of pathogens.</title>
        <authorList>
            <person name="Haridas S."/>
            <person name="Albert R."/>
            <person name="Binder M."/>
            <person name="Bloem J."/>
            <person name="Labutti K."/>
            <person name="Salamov A."/>
            <person name="Andreopoulos B."/>
            <person name="Baker S."/>
            <person name="Barry K."/>
            <person name="Bills G."/>
            <person name="Bluhm B."/>
            <person name="Cannon C."/>
            <person name="Castanera R."/>
            <person name="Culley D."/>
            <person name="Daum C."/>
            <person name="Ezra D."/>
            <person name="Gonzalez J."/>
            <person name="Henrissat B."/>
            <person name="Kuo A."/>
            <person name="Liang C."/>
            <person name="Lipzen A."/>
            <person name="Lutzoni F."/>
            <person name="Magnuson J."/>
            <person name="Mondo S."/>
            <person name="Nolan M."/>
            <person name="Ohm R."/>
            <person name="Pangilinan J."/>
            <person name="Park H.-J."/>
            <person name="Ramirez L."/>
            <person name="Alfaro M."/>
            <person name="Sun H."/>
            <person name="Tritt A."/>
            <person name="Yoshinaga Y."/>
            <person name="Zwiers L.-H."/>
            <person name="Turgeon B."/>
            <person name="Goodwin S."/>
            <person name="Spatafora J."/>
            <person name="Crous P."/>
            <person name="Grigoriev I."/>
        </authorList>
    </citation>
    <scope>NUCLEOTIDE SEQUENCE</scope>
    <source>
        <strain evidence="2">CBS 121739</strain>
    </source>
</reference>